<dbReference type="PANTHER" id="PTHR12737:SF9">
    <property type="entry name" value="DIMETHYLARGININASE"/>
    <property type="match status" value="1"/>
</dbReference>
<feature type="binding site" evidence="4">
    <location>
        <position position="138"/>
    </location>
    <ligand>
        <name>substrate</name>
    </ligand>
</feature>
<proteinExistence type="inferred from homology"/>
<keyword evidence="2" id="KW-0378">Hydrolase</keyword>
<dbReference type="SUPFAM" id="SSF55909">
    <property type="entry name" value="Pentein"/>
    <property type="match status" value="1"/>
</dbReference>
<dbReference type="STRING" id="1120955.SAMN03080610_01390"/>
<feature type="binding site" evidence="4">
    <location>
        <begin position="74"/>
        <end position="75"/>
    </location>
    <ligand>
        <name>substrate</name>
    </ligand>
</feature>
<feature type="binding site" evidence="4">
    <location>
        <position position="69"/>
    </location>
    <ligand>
        <name>substrate</name>
    </ligand>
</feature>
<dbReference type="GO" id="GO:0016403">
    <property type="term" value="F:dimethylargininase activity"/>
    <property type="evidence" value="ECO:0007669"/>
    <property type="project" value="TreeGrafter"/>
</dbReference>
<dbReference type="GO" id="GO:0016597">
    <property type="term" value="F:amino acid binding"/>
    <property type="evidence" value="ECO:0007669"/>
    <property type="project" value="TreeGrafter"/>
</dbReference>
<accession>A0A1G5N2R9</accession>
<feature type="binding site" evidence="4">
    <location>
        <position position="94"/>
    </location>
    <ligand>
        <name>substrate</name>
    </ligand>
</feature>
<evidence type="ECO:0000256" key="4">
    <source>
        <dbReference type="PIRSR" id="PIRSR633199-2"/>
    </source>
</evidence>
<evidence type="ECO:0000256" key="1">
    <source>
        <dbReference type="ARBA" id="ARBA00008532"/>
    </source>
</evidence>
<comment type="similarity">
    <text evidence="1">Belongs to the DDAH family.</text>
</comment>
<dbReference type="GO" id="GO:0045429">
    <property type="term" value="P:positive regulation of nitric oxide biosynthetic process"/>
    <property type="evidence" value="ECO:0007669"/>
    <property type="project" value="TreeGrafter"/>
</dbReference>
<reference evidence="5 6" key="1">
    <citation type="submission" date="2016-10" db="EMBL/GenBank/DDBJ databases">
        <authorList>
            <person name="de Groot N.N."/>
        </authorList>
    </citation>
    <scope>NUCLEOTIDE SEQUENCE [LARGE SCALE GENOMIC DNA]</scope>
    <source>
        <strain evidence="5 6">DSM 2698</strain>
    </source>
</reference>
<evidence type="ECO:0000313" key="5">
    <source>
        <dbReference type="EMBL" id="SCZ31642.1"/>
    </source>
</evidence>
<dbReference type="Pfam" id="PF02274">
    <property type="entry name" value="ADI"/>
    <property type="match status" value="1"/>
</dbReference>
<dbReference type="Proteomes" id="UP000199347">
    <property type="component" value="Unassembled WGS sequence"/>
</dbReference>
<evidence type="ECO:0000256" key="2">
    <source>
        <dbReference type="ARBA" id="ARBA00022801"/>
    </source>
</evidence>
<dbReference type="Gene3D" id="3.75.10.10">
    <property type="entry name" value="L-arginine/glycine Amidinotransferase, Chain A"/>
    <property type="match status" value="1"/>
</dbReference>
<dbReference type="OrthoDB" id="9790596at2"/>
<feature type="binding site" evidence="4">
    <location>
        <position position="248"/>
    </location>
    <ligand>
        <name>substrate</name>
    </ligand>
</feature>
<dbReference type="InterPro" id="IPR033199">
    <property type="entry name" value="DDAH-like"/>
</dbReference>
<dbReference type="PANTHER" id="PTHR12737">
    <property type="entry name" value="DIMETHYLARGININE DIMETHYLAMINOHYDROLASE"/>
    <property type="match status" value="1"/>
</dbReference>
<dbReference type="GO" id="GO:0000052">
    <property type="term" value="P:citrulline metabolic process"/>
    <property type="evidence" value="ECO:0007669"/>
    <property type="project" value="TreeGrafter"/>
</dbReference>
<name>A0A1G5N2R9_AFIMA</name>
<dbReference type="RefSeq" id="WP_092811370.1">
    <property type="nucleotide sequence ID" value="NZ_FMVW01000002.1"/>
</dbReference>
<dbReference type="AlphaFoldDB" id="A0A1G5N2R9"/>
<protein>
    <submittedName>
        <fullName evidence="5">Dimethylargininase</fullName>
    </submittedName>
</protein>
<evidence type="ECO:0000313" key="6">
    <source>
        <dbReference type="Proteomes" id="UP000199347"/>
    </source>
</evidence>
<dbReference type="EMBL" id="FMVW01000002">
    <property type="protein sequence ID" value="SCZ31642.1"/>
    <property type="molecule type" value="Genomic_DNA"/>
</dbReference>
<sequence>MSNDPFPAYRFSRALLREPAASVVCGLRAVDRGDPSLELFHLEHAAYRAILESAGVETHLLPALSDWPDSVFIEDPAMVLPEGAILFRMAAPSRAGEPDTVREALQKFVPVTPLENGHVDGGDILVTGPKIFAGLSKRTDKEGLDAMGAIVSGWGYELVGVDMPEGLLHLKTGCALLDEETILAVEPLKETFSDFRVLTLPEGEEAAANAIRVNDIVLLAAGYPRTEELLRRSGYDVRTTKMSQAQLLDGGLSCLSIRF</sequence>
<dbReference type="GO" id="GO:0006525">
    <property type="term" value="P:arginine metabolic process"/>
    <property type="evidence" value="ECO:0007669"/>
    <property type="project" value="TreeGrafter"/>
</dbReference>
<feature type="active site" description="Proton donor" evidence="3">
    <location>
        <position position="169"/>
    </location>
</feature>
<feature type="active site" description="Nucleophile" evidence="3">
    <location>
        <position position="254"/>
    </location>
</feature>
<organism evidence="5 6">
    <name type="scientific">Afifella marina DSM 2698</name>
    <dbReference type="NCBI Taxonomy" id="1120955"/>
    <lineage>
        <taxon>Bacteria</taxon>
        <taxon>Pseudomonadati</taxon>
        <taxon>Pseudomonadota</taxon>
        <taxon>Alphaproteobacteria</taxon>
        <taxon>Hyphomicrobiales</taxon>
        <taxon>Afifellaceae</taxon>
        <taxon>Afifella</taxon>
    </lineage>
</organism>
<gene>
    <name evidence="5" type="ORF">SAMN03080610_01390</name>
</gene>
<feature type="binding site" evidence="4">
    <location>
        <position position="27"/>
    </location>
    <ligand>
        <name>substrate</name>
    </ligand>
</feature>
<keyword evidence="6" id="KW-1185">Reference proteome</keyword>
<evidence type="ECO:0000256" key="3">
    <source>
        <dbReference type="PIRSR" id="PIRSR633199-1"/>
    </source>
</evidence>